<reference evidence="2" key="1">
    <citation type="submission" date="2016-10" db="EMBL/GenBank/DDBJ databases">
        <authorList>
            <person name="Varghese N."/>
            <person name="Submissions S."/>
        </authorList>
    </citation>
    <scope>NUCLEOTIDE SEQUENCE [LARGE SCALE GENOMIC DNA]</scope>
    <source>
        <strain evidence="2">NLAE-zl-G277</strain>
    </source>
</reference>
<accession>A0A1I0AW51</accession>
<dbReference type="EMBL" id="FOIM01000001">
    <property type="protein sequence ID" value="SES98652.1"/>
    <property type="molecule type" value="Genomic_DNA"/>
</dbReference>
<dbReference type="STRING" id="460384.SAMN05216313_101232"/>
<protein>
    <submittedName>
        <fullName evidence="1">Uncharacterized protein</fullName>
    </submittedName>
</protein>
<proteinExistence type="predicted"/>
<organism evidence="1 2">
    <name type="scientific">Enterocloster lavalensis</name>
    <dbReference type="NCBI Taxonomy" id="460384"/>
    <lineage>
        <taxon>Bacteria</taxon>
        <taxon>Bacillati</taxon>
        <taxon>Bacillota</taxon>
        <taxon>Clostridia</taxon>
        <taxon>Lachnospirales</taxon>
        <taxon>Lachnospiraceae</taxon>
        <taxon>Enterocloster</taxon>
    </lineage>
</organism>
<name>A0A1I0AW51_9FIRM</name>
<gene>
    <name evidence="1" type="ORF">SAMN05216313_101232</name>
</gene>
<dbReference type="GeneID" id="93278612"/>
<evidence type="ECO:0000313" key="2">
    <source>
        <dbReference type="Proteomes" id="UP000198508"/>
    </source>
</evidence>
<dbReference type="Proteomes" id="UP000198508">
    <property type="component" value="Unassembled WGS sequence"/>
</dbReference>
<evidence type="ECO:0000313" key="1">
    <source>
        <dbReference type="EMBL" id="SES98652.1"/>
    </source>
</evidence>
<dbReference type="RefSeq" id="WP_092360487.1">
    <property type="nucleotide sequence ID" value="NZ_DAINWJ010000340.1"/>
</dbReference>
<sequence>MELNVNSPAYFTQQFGVDDEVYRMCRETREFLRDKEYSEVLQVIGILPVAAPEELFENGTWSEKVRFLNHQAVAAVRVKLDYERYRDGSSTTRVHMMREAILQAGKRVKTRGKFAYGDFERDLHEFWGDSPVPVVGGVYSMYVEELGKYGAYQVLEADRDSVLYVVLDCLGDEPPKREALAGLKPLCQERFRYHHRPDMKYISSGRIPRDYTLIGVCPPVISGRCSVFAGDWQDGREYVYEHNWNQGDSQQRAEYKQFINSGDSVRVGGEYFRKNYGGLNMHLYRAAGGNLPVSSFPCLTFVEIEGPCPEVTGWIKGRSLIRTFRWKAPETEILDFRGTGLCFLELDVTGVKKIFLPDGVQRLSLSGVPDSELQIMGPLDRELDIELSLDSSKFDDWGAAIAGLRVRRLRLTGVGELDLAAVAGLFGEITALSVQGKPGFLVNFEGLGQMKRLRTLSFGDLFGYGEKETEILEKLPELRQLWMDSVPREAGLAVKKRFKNRLDSLEVRKLRALEWMKENLDNPFRHWDGSDFVPKAAFKSASAQYVKTKKRLRQAQGKEEIEAAVRDYGECFNRLNRRYEEFIETVEREDVFRALEQLYREELEGKSSVDLEGFLGILDDVRDDW</sequence>
<dbReference type="AlphaFoldDB" id="A0A1I0AW51"/>
<keyword evidence="2" id="KW-1185">Reference proteome</keyword>